<organism evidence="2">
    <name type="scientific">Arundo donax</name>
    <name type="common">Giant reed</name>
    <name type="synonym">Donax arundinaceus</name>
    <dbReference type="NCBI Taxonomy" id="35708"/>
    <lineage>
        <taxon>Eukaryota</taxon>
        <taxon>Viridiplantae</taxon>
        <taxon>Streptophyta</taxon>
        <taxon>Embryophyta</taxon>
        <taxon>Tracheophyta</taxon>
        <taxon>Spermatophyta</taxon>
        <taxon>Magnoliopsida</taxon>
        <taxon>Liliopsida</taxon>
        <taxon>Poales</taxon>
        <taxon>Poaceae</taxon>
        <taxon>PACMAD clade</taxon>
        <taxon>Arundinoideae</taxon>
        <taxon>Arundineae</taxon>
        <taxon>Arundo</taxon>
    </lineage>
</organism>
<sequence>MVDRATHYTFFRAQRNVPVQPKSWQRWRGCRRTRRRRGRPPPAPP</sequence>
<proteinExistence type="predicted"/>
<reference evidence="2" key="1">
    <citation type="submission" date="2014-09" db="EMBL/GenBank/DDBJ databases">
        <authorList>
            <person name="Magalhaes I.L.F."/>
            <person name="Oliveira U."/>
            <person name="Santos F.R."/>
            <person name="Vidigal T.H.D.A."/>
            <person name="Brescovit A.D."/>
            <person name="Santos A.J."/>
        </authorList>
    </citation>
    <scope>NUCLEOTIDE SEQUENCE</scope>
    <source>
        <tissue evidence="2">Shoot tissue taken approximately 20 cm above the soil surface</tissue>
    </source>
</reference>
<evidence type="ECO:0000313" key="2">
    <source>
        <dbReference type="EMBL" id="JAD81543.1"/>
    </source>
</evidence>
<reference evidence="2" key="2">
    <citation type="journal article" date="2015" name="Data Brief">
        <title>Shoot transcriptome of the giant reed, Arundo donax.</title>
        <authorList>
            <person name="Barrero R.A."/>
            <person name="Guerrero F.D."/>
            <person name="Moolhuijzen P."/>
            <person name="Goolsby J.A."/>
            <person name="Tidwell J."/>
            <person name="Bellgard S.E."/>
            <person name="Bellgard M.I."/>
        </authorList>
    </citation>
    <scope>NUCLEOTIDE SEQUENCE</scope>
    <source>
        <tissue evidence="2">Shoot tissue taken approximately 20 cm above the soil surface</tissue>
    </source>
</reference>
<accession>A0A0A9D4C4</accession>
<feature type="region of interest" description="Disordered" evidence="1">
    <location>
        <begin position="20"/>
        <end position="45"/>
    </location>
</feature>
<name>A0A0A9D4C4_ARUDO</name>
<dbReference type="AlphaFoldDB" id="A0A0A9D4C4"/>
<dbReference type="EMBL" id="GBRH01216352">
    <property type="protein sequence ID" value="JAD81543.1"/>
    <property type="molecule type" value="Transcribed_RNA"/>
</dbReference>
<protein>
    <submittedName>
        <fullName evidence="2">Uncharacterized protein</fullName>
    </submittedName>
</protein>
<evidence type="ECO:0000256" key="1">
    <source>
        <dbReference type="SAM" id="MobiDB-lite"/>
    </source>
</evidence>
<feature type="compositionally biased region" description="Basic residues" evidence="1">
    <location>
        <begin position="28"/>
        <end position="39"/>
    </location>
</feature>